<comment type="cofactor">
    <cofactor evidence="1">
        <name>[3Fe-4S] cluster</name>
        <dbReference type="ChEBI" id="CHEBI:21137"/>
    </cofactor>
</comment>
<dbReference type="GeneID" id="57488901"/>
<evidence type="ECO:0000256" key="1">
    <source>
        <dbReference type="ARBA" id="ARBA00001927"/>
    </source>
</evidence>
<dbReference type="GO" id="GO:0051538">
    <property type="term" value="F:3 iron, 4 sulfur cluster binding"/>
    <property type="evidence" value="ECO:0007669"/>
    <property type="project" value="UniProtKB-KW"/>
</dbReference>
<keyword evidence="3 8" id="KW-0479">Metal-binding</keyword>
<dbReference type="PRINTS" id="PR00352">
    <property type="entry name" value="3FE4SFRDOXIN"/>
</dbReference>
<evidence type="ECO:0000313" key="10">
    <source>
        <dbReference type="EMBL" id="PCK28619.1"/>
    </source>
</evidence>
<keyword evidence="4 8" id="KW-0249">Electron transport</keyword>
<dbReference type="PANTHER" id="PTHR36923:SF3">
    <property type="entry name" value="FERREDOXIN"/>
    <property type="match status" value="1"/>
</dbReference>
<evidence type="ECO:0000256" key="2">
    <source>
        <dbReference type="ARBA" id="ARBA00022448"/>
    </source>
</evidence>
<dbReference type="Pfam" id="PF13370">
    <property type="entry name" value="Fer4_13"/>
    <property type="match status" value="1"/>
</dbReference>
<keyword evidence="2 8" id="KW-0813">Transport</keyword>
<dbReference type="GO" id="GO:0009055">
    <property type="term" value="F:electron transfer activity"/>
    <property type="evidence" value="ECO:0007669"/>
    <property type="project" value="UniProtKB-UniRule"/>
</dbReference>
<dbReference type="RefSeq" id="WP_007734330.1">
    <property type="nucleotide sequence ID" value="NZ_AP023172.1"/>
</dbReference>
<dbReference type="Gene3D" id="3.30.70.20">
    <property type="match status" value="1"/>
</dbReference>
<sequence length="63" mass="7035">MEVRVDLDRCEANGVCVGIAPDIFDLDDNEELVISSVRPPEDRWEDVRSAIAQCPRAALTEHP</sequence>
<evidence type="ECO:0000256" key="4">
    <source>
        <dbReference type="ARBA" id="ARBA00022982"/>
    </source>
</evidence>
<proteinExistence type="predicted"/>
<evidence type="ECO:0000256" key="8">
    <source>
        <dbReference type="RuleBase" id="RU368020"/>
    </source>
</evidence>
<dbReference type="Proteomes" id="UP000230886">
    <property type="component" value="Unassembled WGS sequence"/>
</dbReference>
<evidence type="ECO:0000313" key="11">
    <source>
        <dbReference type="Proteomes" id="UP000230886"/>
    </source>
</evidence>
<dbReference type="EMBL" id="JARDXE010000001">
    <property type="protein sequence ID" value="MDE8643681.1"/>
    <property type="molecule type" value="Genomic_DNA"/>
</dbReference>
<dbReference type="GO" id="GO:0005506">
    <property type="term" value="F:iron ion binding"/>
    <property type="evidence" value="ECO:0007669"/>
    <property type="project" value="UniProtKB-UniRule"/>
</dbReference>
<evidence type="ECO:0000256" key="7">
    <source>
        <dbReference type="ARBA" id="ARBA00023291"/>
    </source>
</evidence>
<keyword evidence="7" id="KW-0003">3Fe-4S</keyword>
<dbReference type="Proteomes" id="UP001217325">
    <property type="component" value="Unassembled WGS sequence"/>
</dbReference>
<dbReference type="InterPro" id="IPR001080">
    <property type="entry name" value="3Fe4S_ferredoxin"/>
</dbReference>
<evidence type="ECO:0000256" key="3">
    <source>
        <dbReference type="ARBA" id="ARBA00022723"/>
    </source>
</evidence>
<reference evidence="9" key="2">
    <citation type="submission" date="2023-02" db="EMBL/GenBank/DDBJ databases">
        <title>A novel hydrolase synthesized by Rhodococcus erythropolis HQ is responsible for the detoxification of Zearalenone.</title>
        <authorList>
            <person name="Hu J."/>
            <person name="Xu J."/>
        </authorList>
    </citation>
    <scope>NUCLEOTIDE SEQUENCE</scope>
    <source>
        <strain evidence="9">HQ</strain>
    </source>
</reference>
<evidence type="ECO:0000256" key="5">
    <source>
        <dbReference type="ARBA" id="ARBA00023004"/>
    </source>
</evidence>
<evidence type="ECO:0000256" key="6">
    <source>
        <dbReference type="ARBA" id="ARBA00023014"/>
    </source>
</evidence>
<dbReference type="SUPFAM" id="SSF54862">
    <property type="entry name" value="4Fe-4S ferredoxins"/>
    <property type="match status" value="1"/>
</dbReference>
<accession>A0A069JL24</accession>
<reference evidence="10 11" key="1">
    <citation type="submission" date="2017-07" db="EMBL/GenBank/DDBJ databases">
        <title>Draft sequence of Rhodococcus enclensis 23b-28.</title>
        <authorList>
            <person name="Besaury L."/>
            <person name="Sancelme M."/>
            <person name="Amato P."/>
            <person name="Lallement A."/>
            <person name="Delort A.-M."/>
        </authorList>
    </citation>
    <scope>NUCLEOTIDE SEQUENCE [LARGE SCALE GENOMIC DNA]</scope>
    <source>
        <strain evidence="10 11">23b-28</strain>
    </source>
</reference>
<dbReference type="AlphaFoldDB" id="A0A069JL24"/>
<dbReference type="EMBL" id="NOVD01000002">
    <property type="protein sequence ID" value="PCK28619.1"/>
    <property type="molecule type" value="Genomic_DNA"/>
</dbReference>
<dbReference type="InterPro" id="IPR051269">
    <property type="entry name" value="Fe-S_cluster_ET"/>
</dbReference>
<evidence type="ECO:0000313" key="9">
    <source>
        <dbReference type="EMBL" id="MDE8643681.1"/>
    </source>
</evidence>
<comment type="caution">
    <text evidence="10">The sequence shown here is derived from an EMBL/GenBank/DDBJ whole genome shotgun (WGS) entry which is preliminary data.</text>
</comment>
<comment type="function">
    <text evidence="8">Ferredoxins are iron-sulfur proteins that transfer electrons in a wide variety of metabolic reactions.</text>
</comment>
<keyword evidence="5 8" id="KW-0408">Iron</keyword>
<dbReference type="PANTHER" id="PTHR36923">
    <property type="entry name" value="FERREDOXIN"/>
    <property type="match status" value="1"/>
</dbReference>
<name>A0A069JL24_RHOSG</name>
<organism evidence="10 11">
    <name type="scientific">Rhodococcus qingshengii</name>
    <dbReference type="NCBI Taxonomy" id="334542"/>
    <lineage>
        <taxon>Bacteria</taxon>
        <taxon>Bacillati</taxon>
        <taxon>Actinomycetota</taxon>
        <taxon>Actinomycetes</taxon>
        <taxon>Mycobacteriales</taxon>
        <taxon>Nocardiaceae</taxon>
        <taxon>Rhodococcus</taxon>
        <taxon>Rhodococcus erythropolis group</taxon>
    </lineage>
</organism>
<gene>
    <name evidence="10" type="ORF">CHR55_04730</name>
    <name evidence="9" type="ORF">PXH69_01885</name>
</gene>
<protein>
    <recommendedName>
        <fullName evidence="8">Ferredoxin</fullName>
    </recommendedName>
</protein>
<keyword evidence="6 8" id="KW-0411">Iron-sulfur</keyword>
<accession>A0A1C4FWT2</accession>